<dbReference type="RefSeq" id="WP_044689678.1">
    <property type="nucleotide sequence ID" value="NZ_CEHX01000019.1"/>
</dbReference>
<protein>
    <recommendedName>
        <fullName evidence="2">DUF7689 domain-containing protein</fullName>
    </recommendedName>
</protein>
<evidence type="ECO:0000259" key="2">
    <source>
        <dbReference type="Pfam" id="PF24738"/>
    </source>
</evidence>
<dbReference type="Proteomes" id="UP000071533">
    <property type="component" value="Unassembled WGS sequence"/>
</dbReference>
<evidence type="ECO:0000256" key="1">
    <source>
        <dbReference type="SAM" id="SignalP"/>
    </source>
</evidence>
<gene>
    <name evidence="3" type="ORF">ERS132431_01759</name>
</gene>
<organism evidence="3 4">
    <name type="scientific">Streptococcus suis</name>
    <dbReference type="NCBI Taxonomy" id="1307"/>
    <lineage>
        <taxon>Bacteria</taxon>
        <taxon>Bacillati</taxon>
        <taxon>Bacillota</taxon>
        <taxon>Bacilli</taxon>
        <taxon>Lactobacillales</taxon>
        <taxon>Streptococcaceae</taxon>
        <taxon>Streptococcus</taxon>
    </lineage>
</organism>
<evidence type="ECO:0000313" key="3">
    <source>
        <dbReference type="EMBL" id="CYV51286.1"/>
    </source>
</evidence>
<accession>A0A0Z8JCE7</accession>
<feature type="domain" description="DUF7689" evidence="2">
    <location>
        <begin position="52"/>
        <end position="157"/>
    </location>
</feature>
<name>A0A0Z8JCE7_STRSU</name>
<reference evidence="3 4" key="1">
    <citation type="submission" date="2016-02" db="EMBL/GenBank/DDBJ databases">
        <authorList>
            <consortium name="Pathogen Informatics"/>
        </authorList>
    </citation>
    <scope>NUCLEOTIDE SEQUENCE [LARGE SCALE GENOMIC DNA]</scope>
    <source>
        <strain evidence="3 4">LSS69</strain>
    </source>
</reference>
<feature type="signal peptide" evidence="1">
    <location>
        <begin position="1"/>
        <end position="32"/>
    </location>
</feature>
<dbReference type="AlphaFoldDB" id="A0A0Z8JCE7"/>
<keyword evidence="1" id="KW-0732">Signal</keyword>
<dbReference type="EMBL" id="FIHS01000024">
    <property type="protein sequence ID" value="CYV51286.1"/>
    <property type="molecule type" value="Genomic_DNA"/>
</dbReference>
<dbReference type="InterPro" id="IPR056106">
    <property type="entry name" value="DUF7689"/>
</dbReference>
<dbReference type="Pfam" id="PF24738">
    <property type="entry name" value="DUF7689"/>
    <property type="match status" value="1"/>
</dbReference>
<proteinExistence type="predicted"/>
<sequence>MLKFKEKLHSKFTALLLVALFSAMSFPLVAHAYTLTHPESFYNKISWTWFYSDKATTSYNCLGFATGSMTWEWPSNWGDGATKSQLDSYLAKKGYRPYEYDPFILAYGPSSNKIVHFSKVTGLEWCRSKWGGLELFNHGSHDPYYHNSPYGALQHKYTAN</sequence>
<feature type="chain" id="PRO_5007084241" description="DUF7689 domain-containing protein" evidence="1">
    <location>
        <begin position="33"/>
        <end position="160"/>
    </location>
</feature>
<evidence type="ECO:0000313" key="4">
    <source>
        <dbReference type="Proteomes" id="UP000071533"/>
    </source>
</evidence>